<keyword evidence="1" id="KW-0472">Membrane</keyword>
<dbReference type="Proteomes" id="UP000501812">
    <property type="component" value="Chromosome"/>
</dbReference>
<feature type="transmembrane region" description="Helical" evidence="1">
    <location>
        <begin position="37"/>
        <end position="65"/>
    </location>
</feature>
<evidence type="ECO:0000256" key="1">
    <source>
        <dbReference type="SAM" id="Phobius"/>
    </source>
</evidence>
<feature type="transmembrane region" description="Helical" evidence="1">
    <location>
        <begin position="132"/>
        <end position="157"/>
    </location>
</feature>
<keyword evidence="3" id="KW-1185">Reference proteome</keyword>
<keyword evidence="1" id="KW-0812">Transmembrane</keyword>
<gene>
    <name evidence="2" type="ORF">HHL09_22020</name>
</gene>
<accession>A0A858RNN3</accession>
<evidence type="ECO:0000313" key="2">
    <source>
        <dbReference type="EMBL" id="QJE98345.1"/>
    </source>
</evidence>
<dbReference type="AlphaFoldDB" id="A0A858RNN3"/>
<sequence>MDNPYQPSIHGGAPPPLSASSATSIGVVQGLAATKPWVRFCAILGFIMTGVMALFGVIMMVGMTFAGMSKAGASEMGMLVVLGAIYLLLAAIYLVPTLRLWKYGTAIMHLMMSGSVTDLDKALEHHRSFWKFVGILMILGTIVSILGFLGGLLAGLATAGGPSTP</sequence>
<evidence type="ECO:0000313" key="3">
    <source>
        <dbReference type="Proteomes" id="UP000501812"/>
    </source>
</evidence>
<dbReference type="KEGG" id="luo:HHL09_22020"/>
<feature type="transmembrane region" description="Helical" evidence="1">
    <location>
        <begin position="77"/>
        <end position="95"/>
    </location>
</feature>
<dbReference type="RefSeq" id="WP_169456808.1">
    <property type="nucleotide sequence ID" value="NZ_CP051774.1"/>
</dbReference>
<name>A0A858RNN3_9BACT</name>
<keyword evidence="1" id="KW-1133">Transmembrane helix</keyword>
<dbReference type="EMBL" id="CP051774">
    <property type="protein sequence ID" value="QJE98345.1"/>
    <property type="molecule type" value="Genomic_DNA"/>
</dbReference>
<organism evidence="2 3">
    <name type="scientific">Luteolibacter luteus</name>
    <dbReference type="NCBI Taxonomy" id="2728835"/>
    <lineage>
        <taxon>Bacteria</taxon>
        <taxon>Pseudomonadati</taxon>
        <taxon>Verrucomicrobiota</taxon>
        <taxon>Verrucomicrobiia</taxon>
        <taxon>Verrucomicrobiales</taxon>
        <taxon>Verrucomicrobiaceae</taxon>
        <taxon>Luteolibacter</taxon>
    </lineage>
</organism>
<reference evidence="2 3" key="1">
    <citation type="submission" date="2020-04" db="EMBL/GenBank/DDBJ databases">
        <title>Luteolibacter sp. G-1-1-1 isolated from soil.</title>
        <authorList>
            <person name="Dahal R.H."/>
        </authorList>
    </citation>
    <scope>NUCLEOTIDE SEQUENCE [LARGE SCALE GENOMIC DNA]</scope>
    <source>
        <strain evidence="2 3">G-1-1-1</strain>
    </source>
</reference>
<proteinExistence type="predicted"/>
<protein>
    <submittedName>
        <fullName evidence="2">Uncharacterized protein</fullName>
    </submittedName>
</protein>